<dbReference type="Proteomes" id="UP000711178">
    <property type="component" value="Unassembled WGS sequence"/>
</dbReference>
<protein>
    <submittedName>
        <fullName evidence="2">DotD/TraH family lipoprotein</fullName>
    </submittedName>
</protein>
<dbReference type="InterPro" id="IPR038140">
    <property type="entry name" value="DotD_sf"/>
</dbReference>
<dbReference type="InterPro" id="IPR031817">
    <property type="entry name" value="DotD"/>
</dbReference>
<evidence type="ECO:0000313" key="2">
    <source>
        <dbReference type="EMBL" id="MBW8288721.1"/>
    </source>
</evidence>
<reference evidence="2 3" key="1">
    <citation type="submission" date="2021-05" db="EMBL/GenBank/DDBJ databases">
        <title>Draft Whole Genome Sequencing Of Biosensor Chromobacterium violaceum Strain CV026 Reveals A Regulatory RNA In Chromobacterium violaceum Phenotype Regulatory Network.</title>
        <authorList>
            <person name="Hong K.W."/>
            <person name="Chan K.G."/>
            <person name="Chang C.-Y."/>
        </authorList>
    </citation>
    <scope>NUCLEOTIDE SEQUENCE [LARGE SCALE GENOMIC DNA]</scope>
    <source>
        <strain evidence="2 3">ATCC 31532</strain>
    </source>
</reference>
<dbReference type="Gene3D" id="3.55.50.60">
    <property type="entry name" value="DotD protein"/>
    <property type="match status" value="1"/>
</dbReference>
<evidence type="ECO:0000313" key="3">
    <source>
        <dbReference type="Proteomes" id="UP000711178"/>
    </source>
</evidence>
<dbReference type="PROSITE" id="PS51257">
    <property type="entry name" value="PROKAR_LIPOPROTEIN"/>
    <property type="match status" value="1"/>
</dbReference>
<dbReference type="GeneID" id="89686324"/>
<sequence>MRAATPFLIAGLACALAGCAAPAARQATASPELAMLAKAAEDAARSQQLLARMTVVNSGDKAMQDLKASLASTPSNDLNRLYSTEYVGVPHGIVQDIAQSIGWRFEERGSADVDSIVRIKSASQPVIAVLRSIGDQFPFVLAVDEKSRTIVLDYTRSINDTREPKTAFQASASKPLIQKYSMDGGIFADRKLAARVADGYKNQGFAAQVRPAGRKFQIAVGPYVDDGAGERKVRETLGLHQRVE</sequence>
<proteinExistence type="predicted"/>
<evidence type="ECO:0000256" key="1">
    <source>
        <dbReference type="SAM" id="SignalP"/>
    </source>
</evidence>
<comment type="caution">
    <text evidence="2">The sequence shown here is derived from an EMBL/GenBank/DDBJ whole genome shotgun (WGS) entry which is preliminary data.</text>
</comment>
<feature type="chain" id="PRO_5047488310" evidence="1">
    <location>
        <begin position="24"/>
        <end position="244"/>
    </location>
</feature>
<feature type="signal peptide" evidence="1">
    <location>
        <begin position="1"/>
        <end position="23"/>
    </location>
</feature>
<keyword evidence="3" id="KW-1185">Reference proteome</keyword>
<keyword evidence="2" id="KW-0449">Lipoprotein</keyword>
<name>A0ABS7FG55_9NEIS</name>
<gene>
    <name evidence="2" type="ORF">KIF53_13885</name>
</gene>
<accession>A0ABS7FG55</accession>
<keyword evidence="1" id="KW-0732">Signal</keyword>
<dbReference type="Pfam" id="PF16816">
    <property type="entry name" value="DotD"/>
    <property type="match status" value="1"/>
</dbReference>
<dbReference type="EMBL" id="JAHDTB010000011">
    <property type="protein sequence ID" value="MBW8288721.1"/>
    <property type="molecule type" value="Genomic_DNA"/>
</dbReference>
<dbReference type="RefSeq" id="WP_181243101.1">
    <property type="nucleotide sequence ID" value="NZ_CP142381.1"/>
</dbReference>
<organism evidence="2 3">
    <name type="scientific">Chromobacterium subtsugae</name>
    <dbReference type="NCBI Taxonomy" id="251747"/>
    <lineage>
        <taxon>Bacteria</taxon>
        <taxon>Pseudomonadati</taxon>
        <taxon>Pseudomonadota</taxon>
        <taxon>Betaproteobacteria</taxon>
        <taxon>Neisseriales</taxon>
        <taxon>Chromobacteriaceae</taxon>
        <taxon>Chromobacterium</taxon>
    </lineage>
</organism>